<feature type="region of interest" description="Disordered" evidence="1">
    <location>
        <begin position="1"/>
        <end position="68"/>
    </location>
</feature>
<dbReference type="RefSeq" id="WP_146651221.1">
    <property type="nucleotide sequence ID" value="NZ_CP012333.1"/>
</dbReference>
<dbReference type="OrthoDB" id="5526768at2"/>
<evidence type="ECO:0000256" key="1">
    <source>
        <dbReference type="SAM" id="MobiDB-lite"/>
    </source>
</evidence>
<dbReference type="Proteomes" id="UP000064967">
    <property type="component" value="Chromosome"/>
</dbReference>
<feature type="compositionally biased region" description="Low complexity" evidence="1">
    <location>
        <begin position="121"/>
        <end position="138"/>
    </location>
</feature>
<feature type="compositionally biased region" description="Polar residues" evidence="1">
    <location>
        <begin position="145"/>
        <end position="159"/>
    </location>
</feature>
<feature type="compositionally biased region" description="Basic and acidic residues" evidence="1">
    <location>
        <begin position="1"/>
        <end position="16"/>
    </location>
</feature>
<sequence length="250" mass="25909">MSKLSPKERALFETARKGWGPSTSSANAARAGIDARLRRDPDAGREGPGPNGNASFTTSPSPGRAFLRSPWGVVTGLAALSLFTIAGIRSLTSAHEAQTPSAAVDPSTVVLSERESPPSAPASTTVSISALPDAFPDAPADPKKTASTRTTNSPSSGAATRQPGGIAEEVALVRAAQKSLRDGSPSDALVTLDSHAERFPRGALREERMTLQVLALCALGDLSKARRARAELEKLAPASSHLQRLDCAAP</sequence>
<evidence type="ECO:0000313" key="3">
    <source>
        <dbReference type="Proteomes" id="UP000064967"/>
    </source>
</evidence>
<name>A0A0K1Q392_9BACT</name>
<evidence type="ECO:0000313" key="2">
    <source>
        <dbReference type="EMBL" id="AKU99834.1"/>
    </source>
</evidence>
<feature type="region of interest" description="Disordered" evidence="1">
    <location>
        <begin position="94"/>
        <end position="168"/>
    </location>
</feature>
<gene>
    <name evidence="2" type="ORF">AKJ09_06498</name>
</gene>
<dbReference type="AlphaFoldDB" id="A0A0K1Q392"/>
<feature type="compositionally biased region" description="Basic and acidic residues" evidence="1">
    <location>
        <begin position="33"/>
        <end position="45"/>
    </location>
</feature>
<accession>A0A0K1Q392</accession>
<dbReference type="STRING" id="1391654.AKJ09_06498"/>
<organism evidence="2 3">
    <name type="scientific">Labilithrix luteola</name>
    <dbReference type="NCBI Taxonomy" id="1391654"/>
    <lineage>
        <taxon>Bacteria</taxon>
        <taxon>Pseudomonadati</taxon>
        <taxon>Myxococcota</taxon>
        <taxon>Polyangia</taxon>
        <taxon>Polyangiales</taxon>
        <taxon>Labilitrichaceae</taxon>
        <taxon>Labilithrix</taxon>
    </lineage>
</organism>
<keyword evidence="3" id="KW-1185">Reference proteome</keyword>
<feature type="compositionally biased region" description="Polar residues" evidence="1">
    <location>
        <begin position="52"/>
        <end position="61"/>
    </location>
</feature>
<proteinExistence type="predicted"/>
<dbReference type="KEGG" id="llu:AKJ09_06498"/>
<protein>
    <submittedName>
        <fullName evidence="2">Uncharacterized protein</fullName>
    </submittedName>
</protein>
<dbReference type="EMBL" id="CP012333">
    <property type="protein sequence ID" value="AKU99834.1"/>
    <property type="molecule type" value="Genomic_DNA"/>
</dbReference>
<reference evidence="2 3" key="1">
    <citation type="submission" date="2015-08" db="EMBL/GenBank/DDBJ databases">
        <authorList>
            <person name="Babu N.S."/>
            <person name="Beckwith C.J."/>
            <person name="Beseler K.G."/>
            <person name="Brison A."/>
            <person name="Carone J.V."/>
            <person name="Caskin T.P."/>
            <person name="Diamond M."/>
            <person name="Durham M.E."/>
            <person name="Foxe J.M."/>
            <person name="Go M."/>
            <person name="Henderson B.A."/>
            <person name="Jones I.B."/>
            <person name="McGettigan J.A."/>
            <person name="Micheletti S.J."/>
            <person name="Nasrallah M.E."/>
            <person name="Ortiz D."/>
            <person name="Piller C.R."/>
            <person name="Privatt S.R."/>
            <person name="Schneider S.L."/>
            <person name="Sharp S."/>
            <person name="Smith T.C."/>
            <person name="Stanton J.D."/>
            <person name="Ullery H.E."/>
            <person name="Wilson R.J."/>
            <person name="Serrano M.G."/>
            <person name="Buck G."/>
            <person name="Lee V."/>
            <person name="Wang Y."/>
            <person name="Carvalho R."/>
            <person name="Voegtly L."/>
            <person name="Shi R."/>
            <person name="Duckworth R."/>
            <person name="Johnson A."/>
            <person name="Loviza R."/>
            <person name="Walstead R."/>
            <person name="Shah Z."/>
            <person name="Kiflezghi M."/>
            <person name="Wade K."/>
            <person name="Ball S.L."/>
            <person name="Bradley K.W."/>
            <person name="Asai D.J."/>
            <person name="Bowman C.A."/>
            <person name="Russell D.A."/>
            <person name="Pope W.H."/>
            <person name="Jacobs-Sera D."/>
            <person name="Hendrix R.W."/>
            <person name="Hatfull G.F."/>
        </authorList>
    </citation>
    <scope>NUCLEOTIDE SEQUENCE [LARGE SCALE GENOMIC DNA]</scope>
    <source>
        <strain evidence="2 3">DSM 27648</strain>
    </source>
</reference>